<comment type="similarity">
    <text evidence="10">Belongs to the peroxiredoxin family. BCP/PrxQ subfamily.</text>
</comment>
<evidence type="ECO:0000256" key="12">
    <source>
        <dbReference type="ARBA" id="ARBA00049091"/>
    </source>
</evidence>
<dbReference type="InterPro" id="IPR000866">
    <property type="entry name" value="AhpC/TSA"/>
</dbReference>
<name>A0A8J3EYG2_9BIFI</name>
<evidence type="ECO:0000256" key="10">
    <source>
        <dbReference type="ARBA" id="ARBA00038489"/>
    </source>
</evidence>
<dbReference type="InterPro" id="IPR050924">
    <property type="entry name" value="Peroxiredoxin_BCP/PrxQ"/>
</dbReference>
<dbReference type="NCBIfam" id="NF006960">
    <property type="entry name" value="PRK09437.1"/>
    <property type="match status" value="1"/>
</dbReference>
<dbReference type="EC" id="1.11.1.24" evidence="3"/>
<dbReference type="PANTHER" id="PTHR42801:SF4">
    <property type="entry name" value="AHPC_TSA FAMILY PROTEIN"/>
    <property type="match status" value="1"/>
</dbReference>
<evidence type="ECO:0000256" key="4">
    <source>
        <dbReference type="ARBA" id="ARBA00022559"/>
    </source>
</evidence>
<accession>A0A8J3EYG2</accession>
<evidence type="ECO:0000256" key="9">
    <source>
        <dbReference type="ARBA" id="ARBA00032824"/>
    </source>
</evidence>
<evidence type="ECO:0000256" key="2">
    <source>
        <dbReference type="ARBA" id="ARBA00011245"/>
    </source>
</evidence>
<evidence type="ECO:0000256" key="7">
    <source>
        <dbReference type="ARBA" id="ARBA00023157"/>
    </source>
</evidence>
<feature type="region of interest" description="Disordered" evidence="14">
    <location>
        <begin position="1"/>
        <end position="23"/>
    </location>
</feature>
<evidence type="ECO:0000313" key="17">
    <source>
        <dbReference type="Proteomes" id="UP000619536"/>
    </source>
</evidence>
<comment type="catalytic activity">
    <reaction evidence="12">
        <text>a hydroperoxide + [thioredoxin]-dithiol = an alcohol + [thioredoxin]-disulfide + H2O</text>
        <dbReference type="Rhea" id="RHEA:62620"/>
        <dbReference type="Rhea" id="RHEA-COMP:10698"/>
        <dbReference type="Rhea" id="RHEA-COMP:10700"/>
        <dbReference type="ChEBI" id="CHEBI:15377"/>
        <dbReference type="ChEBI" id="CHEBI:29950"/>
        <dbReference type="ChEBI" id="CHEBI:30879"/>
        <dbReference type="ChEBI" id="CHEBI:35924"/>
        <dbReference type="ChEBI" id="CHEBI:50058"/>
        <dbReference type="EC" id="1.11.1.24"/>
    </reaction>
</comment>
<reference evidence="16" key="2">
    <citation type="submission" date="2020-09" db="EMBL/GenBank/DDBJ databases">
        <authorList>
            <person name="Sun Q."/>
            <person name="Sedlacek I."/>
        </authorList>
    </citation>
    <scope>NUCLEOTIDE SEQUENCE</scope>
    <source>
        <strain evidence="16">CCM 8606</strain>
    </source>
</reference>
<proteinExistence type="inferred from homology"/>
<dbReference type="EMBL" id="BMDH01000001">
    <property type="protein sequence ID" value="GGI13276.1"/>
    <property type="molecule type" value="Genomic_DNA"/>
</dbReference>
<dbReference type="FunFam" id="3.40.30.10:FF:000007">
    <property type="entry name" value="Thioredoxin-dependent thiol peroxidase"/>
    <property type="match status" value="1"/>
</dbReference>
<dbReference type="Gene3D" id="3.40.30.10">
    <property type="entry name" value="Glutaredoxin"/>
    <property type="match status" value="1"/>
</dbReference>
<comment type="caution">
    <text evidence="16">The sequence shown here is derived from an EMBL/GenBank/DDBJ whole genome shotgun (WGS) entry which is preliminary data.</text>
</comment>
<dbReference type="CDD" id="cd03017">
    <property type="entry name" value="PRX_BCP"/>
    <property type="match status" value="1"/>
</dbReference>
<dbReference type="PROSITE" id="PS51352">
    <property type="entry name" value="THIOREDOXIN_2"/>
    <property type="match status" value="1"/>
</dbReference>
<dbReference type="AlphaFoldDB" id="A0A8J3EYG2"/>
<keyword evidence="17" id="KW-1185">Reference proteome</keyword>
<evidence type="ECO:0000256" key="14">
    <source>
        <dbReference type="SAM" id="MobiDB-lite"/>
    </source>
</evidence>
<keyword evidence="5" id="KW-0049">Antioxidant</keyword>
<protein>
    <recommendedName>
        <fullName evidence="3">thioredoxin-dependent peroxiredoxin</fullName>
        <ecNumber evidence="3">1.11.1.24</ecNumber>
    </recommendedName>
    <alternativeName>
        <fullName evidence="11">Bacterioferritin comigratory protein</fullName>
    </alternativeName>
    <alternativeName>
        <fullName evidence="9">Thioredoxin peroxidase</fullName>
    </alternativeName>
</protein>
<dbReference type="RefSeq" id="WP_188354661.1">
    <property type="nucleotide sequence ID" value="NZ_BMDH01000001.1"/>
</dbReference>
<keyword evidence="6" id="KW-0560">Oxidoreductase</keyword>
<dbReference type="GO" id="GO:0008379">
    <property type="term" value="F:thioredoxin peroxidase activity"/>
    <property type="evidence" value="ECO:0007669"/>
    <property type="project" value="TreeGrafter"/>
</dbReference>
<evidence type="ECO:0000259" key="15">
    <source>
        <dbReference type="PROSITE" id="PS51352"/>
    </source>
</evidence>
<keyword evidence="4" id="KW-0575">Peroxidase</keyword>
<dbReference type="InterPro" id="IPR036249">
    <property type="entry name" value="Thioredoxin-like_sf"/>
</dbReference>
<evidence type="ECO:0000256" key="5">
    <source>
        <dbReference type="ARBA" id="ARBA00022862"/>
    </source>
</evidence>
<reference evidence="16" key="1">
    <citation type="journal article" date="2014" name="Int. J. Syst. Evol. Microbiol.">
        <title>Complete genome sequence of Corynebacterium casei LMG S-19264T (=DSM 44701T), isolated from a smear-ripened cheese.</title>
        <authorList>
            <consortium name="US DOE Joint Genome Institute (JGI-PGF)"/>
            <person name="Walter F."/>
            <person name="Albersmeier A."/>
            <person name="Kalinowski J."/>
            <person name="Ruckert C."/>
        </authorList>
    </citation>
    <scope>NUCLEOTIDE SEQUENCE</scope>
    <source>
        <strain evidence="16">CCM 8606</strain>
    </source>
</reference>
<organism evidence="16 17">
    <name type="scientific">Galliscardovia ingluviei</name>
    <dbReference type="NCBI Taxonomy" id="1769422"/>
    <lineage>
        <taxon>Bacteria</taxon>
        <taxon>Bacillati</taxon>
        <taxon>Actinomycetota</taxon>
        <taxon>Actinomycetes</taxon>
        <taxon>Bifidobacteriales</taxon>
        <taxon>Bifidobacteriaceae</taxon>
        <taxon>Galliscardovia</taxon>
    </lineage>
</organism>
<keyword evidence="7" id="KW-1015">Disulfide bond</keyword>
<evidence type="ECO:0000313" key="16">
    <source>
        <dbReference type="EMBL" id="GGI13276.1"/>
    </source>
</evidence>
<feature type="active site" description="Cysteine sulfenic acid (-SOH) intermediate; for peroxidase activity" evidence="13">
    <location>
        <position position="54"/>
    </location>
</feature>
<gene>
    <name evidence="16" type="primary">bcp</name>
    <name evidence="16" type="ORF">GCM10007377_05150</name>
</gene>
<evidence type="ECO:0000256" key="1">
    <source>
        <dbReference type="ARBA" id="ARBA00003330"/>
    </source>
</evidence>
<dbReference type="GO" id="GO:0034599">
    <property type="term" value="P:cellular response to oxidative stress"/>
    <property type="evidence" value="ECO:0007669"/>
    <property type="project" value="TreeGrafter"/>
</dbReference>
<dbReference type="Pfam" id="PF00578">
    <property type="entry name" value="AhpC-TSA"/>
    <property type="match status" value="1"/>
</dbReference>
<dbReference type="Proteomes" id="UP000619536">
    <property type="component" value="Unassembled WGS sequence"/>
</dbReference>
<keyword evidence="8" id="KW-0676">Redox-active center</keyword>
<dbReference type="PIRSF" id="PIRSF000239">
    <property type="entry name" value="AHPC"/>
    <property type="match status" value="1"/>
</dbReference>
<sequence>MTDLPEPHTLQVGEQAPDFTLPDEQGNNVHLYDVLAQGNRVIVYFYPQAMTPGCTREACDFSSNINKFTETGYTVLGISRDNIDKLARFKQAEHLQFSLLSDPDTTVHRQWGAWGEKKLYGRIHEGVLRSTVVLDTDGTVLLARYNVRARGHVDMLMRLISELQ</sequence>
<evidence type="ECO:0000256" key="11">
    <source>
        <dbReference type="ARBA" id="ARBA00041373"/>
    </source>
</evidence>
<dbReference type="GO" id="GO:0045454">
    <property type="term" value="P:cell redox homeostasis"/>
    <property type="evidence" value="ECO:0007669"/>
    <property type="project" value="TreeGrafter"/>
</dbReference>
<dbReference type="InterPro" id="IPR024706">
    <property type="entry name" value="Peroxiredoxin_AhpC-typ"/>
</dbReference>
<dbReference type="InterPro" id="IPR013766">
    <property type="entry name" value="Thioredoxin_domain"/>
</dbReference>
<comment type="subunit">
    <text evidence="2">Monomer.</text>
</comment>
<dbReference type="PANTHER" id="PTHR42801">
    <property type="entry name" value="THIOREDOXIN-DEPENDENT PEROXIDE REDUCTASE"/>
    <property type="match status" value="1"/>
</dbReference>
<evidence type="ECO:0000256" key="3">
    <source>
        <dbReference type="ARBA" id="ARBA00013017"/>
    </source>
</evidence>
<feature type="domain" description="Thioredoxin" evidence="15">
    <location>
        <begin position="10"/>
        <end position="164"/>
    </location>
</feature>
<dbReference type="GO" id="GO:0005737">
    <property type="term" value="C:cytoplasm"/>
    <property type="evidence" value="ECO:0007669"/>
    <property type="project" value="TreeGrafter"/>
</dbReference>
<dbReference type="SUPFAM" id="SSF52833">
    <property type="entry name" value="Thioredoxin-like"/>
    <property type="match status" value="1"/>
</dbReference>
<evidence type="ECO:0000256" key="8">
    <source>
        <dbReference type="ARBA" id="ARBA00023284"/>
    </source>
</evidence>
<evidence type="ECO:0000256" key="6">
    <source>
        <dbReference type="ARBA" id="ARBA00023002"/>
    </source>
</evidence>
<comment type="function">
    <text evidence="1">Thiol-specific peroxidase that catalyzes the reduction of hydrogen peroxide and organic hydroperoxides to water and alcohols, respectively. Plays a role in cell protection against oxidative stress by detoxifying peroxides and as sensor of hydrogen peroxide-mediated signaling events.</text>
</comment>
<evidence type="ECO:0000256" key="13">
    <source>
        <dbReference type="PIRSR" id="PIRSR000239-1"/>
    </source>
</evidence>